<dbReference type="Pfam" id="PF12833">
    <property type="entry name" value="HTH_18"/>
    <property type="match status" value="1"/>
</dbReference>
<evidence type="ECO:0000259" key="6">
    <source>
        <dbReference type="PROSITE" id="PS01124"/>
    </source>
</evidence>
<dbReference type="AlphaFoldDB" id="A0A1A0D7Z9"/>
<dbReference type="Pfam" id="PF02311">
    <property type="entry name" value="AraC_binding"/>
    <property type="match status" value="1"/>
</dbReference>
<comment type="caution">
    <text evidence="7">The sequence shown here is derived from an EMBL/GenBank/DDBJ whole genome shotgun (WGS) entry which is preliminary data.</text>
</comment>
<keyword evidence="4" id="KW-0010">Activator</keyword>
<evidence type="ECO:0000313" key="7">
    <source>
        <dbReference type="EMBL" id="OAZ70707.1"/>
    </source>
</evidence>
<sequence length="265" mass="29588">MHANFPCGSLTKPYSTAHSSWLFGGRVRQTARRTTVPHVHNNGQIFVVESGVMAVKTQDAYWLIGPEQLLWLPPRLAHEARSHGAITGWSLYIAEDRCAFLARKPFVADSTRLLSAQVERLSQNTQDTTWDARTACLAESFWDEFLSIPHQSLSLPFPGDVRLKRVADALCANPADSRGQQDWADMAGMSLRSFVRYFTADTGMQFSAWRQRLRILNAQEKLARGENVTHVAAAVGYESLGAFAAAFKKNTGYSPSTYAQRCMTR</sequence>
<keyword evidence="5" id="KW-0804">Transcription</keyword>
<dbReference type="InterPro" id="IPR009057">
    <property type="entry name" value="Homeodomain-like_sf"/>
</dbReference>
<dbReference type="GO" id="GO:0043565">
    <property type="term" value="F:sequence-specific DNA binding"/>
    <property type="evidence" value="ECO:0007669"/>
    <property type="project" value="InterPro"/>
</dbReference>
<evidence type="ECO:0000256" key="2">
    <source>
        <dbReference type="ARBA" id="ARBA00023015"/>
    </source>
</evidence>
<dbReference type="PATRIC" id="fig|438.15.peg.2471"/>
<evidence type="ECO:0000256" key="4">
    <source>
        <dbReference type="ARBA" id="ARBA00023159"/>
    </source>
</evidence>
<dbReference type="Gene3D" id="2.60.120.10">
    <property type="entry name" value="Jelly Rolls"/>
    <property type="match status" value="1"/>
</dbReference>
<protein>
    <submittedName>
        <fullName evidence="7">HTH-type transcriptional regulator RipA</fullName>
    </submittedName>
</protein>
<dbReference type="SUPFAM" id="SSF46689">
    <property type="entry name" value="Homeodomain-like"/>
    <property type="match status" value="1"/>
</dbReference>
<dbReference type="InterPro" id="IPR011051">
    <property type="entry name" value="RmlC_Cupin_sf"/>
</dbReference>
<dbReference type="InterPro" id="IPR003313">
    <property type="entry name" value="AraC-bd"/>
</dbReference>
<proteinExistence type="predicted"/>
<dbReference type="GO" id="GO:0003700">
    <property type="term" value="F:DNA-binding transcription factor activity"/>
    <property type="evidence" value="ECO:0007669"/>
    <property type="project" value="InterPro"/>
</dbReference>
<gene>
    <name evidence="7" type="ORF">SRCM100623_02226</name>
</gene>
<dbReference type="RefSeq" id="WP_064776296.1">
    <property type="nucleotide sequence ID" value="NZ_LYUD01000116.1"/>
</dbReference>
<dbReference type="SMART" id="SM00342">
    <property type="entry name" value="HTH_ARAC"/>
    <property type="match status" value="1"/>
</dbReference>
<dbReference type="PRINTS" id="PR00032">
    <property type="entry name" value="HTHARAC"/>
</dbReference>
<dbReference type="InterPro" id="IPR018060">
    <property type="entry name" value="HTH_AraC"/>
</dbReference>
<dbReference type="InterPro" id="IPR014710">
    <property type="entry name" value="RmlC-like_jellyroll"/>
</dbReference>
<evidence type="ECO:0000256" key="1">
    <source>
        <dbReference type="ARBA" id="ARBA00022491"/>
    </source>
</evidence>
<dbReference type="CDD" id="cd06124">
    <property type="entry name" value="cupin_NimR-like_N"/>
    <property type="match status" value="1"/>
</dbReference>
<dbReference type="PANTHER" id="PTHR11019:SF159">
    <property type="entry name" value="TRANSCRIPTIONAL REGULATOR-RELATED"/>
    <property type="match status" value="1"/>
</dbReference>
<dbReference type="PANTHER" id="PTHR11019">
    <property type="entry name" value="HTH-TYPE TRANSCRIPTIONAL REGULATOR NIMR"/>
    <property type="match status" value="1"/>
</dbReference>
<dbReference type="OrthoDB" id="9804543at2"/>
<evidence type="ECO:0000256" key="5">
    <source>
        <dbReference type="ARBA" id="ARBA00023163"/>
    </source>
</evidence>
<accession>A0A1A0D7Z9</accession>
<dbReference type="FunFam" id="1.10.10.60:FF:000132">
    <property type="entry name" value="AraC family transcriptional regulator"/>
    <property type="match status" value="1"/>
</dbReference>
<feature type="domain" description="HTH araC/xylS-type" evidence="6">
    <location>
        <begin position="164"/>
        <end position="261"/>
    </location>
</feature>
<evidence type="ECO:0000256" key="3">
    <source>
        <dbReference type="ARBA" id="ARBA00023125"/>
    </source>
</evidence>
<dbReference type="Proteomes" id="UP000093796">
    <property type="component" value="Unassembled WGS sequence"/>
</dbReference>
<keyword evidence="3" id="KW-0238">DNA-binding</keyword>
<evidence type="ECO:0000313" key="8">
    <source>
        <dbReference type="Proteomes" id="UP000093796"/>
    </source>
</evidence>
<dbReference type="PROSITE" id="PS01124">
    <property type="entry name" value="HTH_ARAC_FAMILY_2"/>
    <property type="match status" value="1"/>
</dbReference>
<keyword evidence="2" id="KW-0805">Transcription regulation</keyword>
<keyword evidence="1" id="KW-0678">Repressor</keyword>
<name>A0A1A0D7Z9_ACEPA</name>
<dbReference type="SUPFAM" id="SSF51182">
    <property type="entry name" value="RmlC-like cupins"/>
    <property type="match status" value="1"/>
</dbReference>
<dbReference type="InterPro" id="IPR020449">
    <property type="entry name" value="Tscrpt_reg_AraC-type_HTH"/>
</dbReference>
<dbReference type="Gene3D" id="1.10.10.60">
    <property type="entry name" value="Homeodomain-like"/>
    <property type="match status" value="1"/>
</dbReference>
<dbReference type="EMBL" id="LYUD01000116">
    <property type="protein sequence ID" value="OAZ70707.1"/>
    <property type="molecule type" value="Genomic_DNA"/>
</dbReference>
<organism evidence="7 8">
    <name type="scientific">Acetobacter pasteurianus</name>
    <name type="common">Acetobacter turbidans</name>
    <dbReference type="NCBI Taxonomy" id="438"/>
    <lineage>
        <taxon>Bacteria</taxon>
        <taxon>Pseudomonadati</taxon>
        <taxon>Pseudomonadota</taxon>
        <taxon>Alphaproteobacteria</taxon>
        <taxon>Acetobacterales</taxon>
        <taxon>Acetobacteraceae</taxon>
        <taxon>Acetobacter</taxon>
    </lineage>
</organism>
<reference evidence="7 8" key="1">
    <citation type="submission" date="2016-05" db="EMBL/GenBank/DDBJ databases">
        <title>Genome sequencing of Acetobacter pasteurianus strain SRCM100623.</title>
        <authorList>
            <person name="Song Y.R."/>
        </authorList>
    </citation>
    <scope>NUCLEOTIDE SEQUENCE [LARGE SCALE GENOMIC DNA]</scope>
    <source>
        <strain evidence="7 8">SRCM100623</strain>
    </source>
</reference>